<comment type="caution">
    <text evidence="1">The sequence shown here is derived from an EMBL/GenBank/DDBJ whole genome shotgun (WGS) entry which is preliminary data.</text>
</comment>
<organism evidence="1 2">
    <name type="scientific">Aspergillus turcosus</name>
    <dbReference type="NCBI Taxonomy" id="1245748"/>
    <lineage>
        <taxon>Eukaryota</taxon>
        <taxon>Fungi</taxon>
        <taxon>Dikarya</taxon>
        <taxon>Ascomycota</taxon>
        <taxon>Pezizomycotina</taxon>
        <taxon>Eurotiomycetes</taxon>
        <taxon>Eurotiomycetidae</taxon>
        <taxon>Eurotiales</taxon>
        <taxon>Aspergillaceae</taxon>
        <taxon>Aspergillus</taxon>
        <taxon>Aspergillus subgen. Fumigati</taxon>
    </lineage>
</organism>
<accession>A0A421CW20</accession>
<gene>
    <name evidence="1" type="ORF">CFD26_101016</name>
</gene>
<proteinExistence type="predicted"/>
<protein>
    <submittedName>
        <fullName evidence="1">Uncharacterized protein</fullName>
    </submittedName>
</protein>
<evidence type="ECO:0000313" key="1">
    <source>
        <dbReference type="EMBL" id="RLL93960.1"/>
    </source>
</evidence>
<evidence type="ECO:0000313" key="2">
    <source>
        <dbReference type="Proteomes" id="UP000215289"/>
    </source>
</evidence>
<dbReference type="OrthoDB" id="6499973at2759"/>
<name>A0A421CW20_9EURO</name>
<dbReference type="STRING" id="1245748.A0A421CW20"/>
<keyword evidence="2" id="KW-1185">Reference proteome</keyword>
<reference evidence="1 2" key="1">
    <citation type="submission" date="2018-08" db="EMBL/GenBank/DDBJ databases">
        <title>Draft genome sequences of two Aspergillus turcosus clinical strains isolated from bronchoalveolar lavage fluid: one azole-susceptible and the other azole-resistant.</title>
        <authorList>
            <person name="Parent-Michaud M."/>
            <person name="Dufresne P.J."/>
            <person name="Fournier E."/>
            <person name="Martineau C."/>
            <person name="Moreira S."/>
            <person name="Perkins V."/>
            <person name="De Repentigny L."/>
            <person name="Dufresne S.F."/>
        </authorList>
    </citation>
    <scope>NUCLEOTIDE SEQUENCE [LARGE SCALE GENOMIC DNA]</scope>
    <source>
        <strain evidence="1">HMR AF 1038</strain>
    </source>
</reference>
<sequence>MAQPAQPADSGDESPVLNHFFHDPSWPTPWSHPELNGTYTERWKRWRQQPWFRDDRRSAVRLIYAQDEHWPWGFFIYRTVYTPESDKVWSACLEKLDRYVHWEIDHVDGEAGDDGFPERLIRETYKNVILEDKERWDGASVEQIRQDFKDLVASRGAEIGVVVPRYSVYLAIDQHCLDSIMRAFEDPEERGGGPGKGFVLMIDPEVKLVIFDE</sequence>
<dbReference type="Proteomes" id="UP000215289">
    <property type="component" value="Unassembled WGS sequence"/>
</dbReference>
<dbReference type="EMBL" id="NIDN02000245">
    <property type="protein sequence ID" value="RLL93960.1"/>
    <property type="molecule type" value="Genomic_DNA"/>
</dbReference>
<dbReference type="AlphaFoldDB" id="A0A421CW20"/>